<evidence type="ECO:0000313" key="2">
    <source>
        <dbReference type="EMBL" id="PWN38088.1"/>
    </source>
</evidence>
<protein>
    <submittedName>
        <fullName evidence="2">Uncharacterized protein</fullName>
    </submittedName>
</protein>
<gene>
    <name evidence="2" type="ORF">FA14DRAFT_159824</name>
</gene>
<feature type="region of interest" description="Disordered" evidence="1">
    <location>
        <begin position="249"/>
        <end position="280"/>
    </location>
</feature>
<accession>A0A316VLX5</accession>
<feature type="compositionally biased region" description="Polar residues" evidence="1">
    <location>
        <begin position="296"/>
        <end position="309"/>
    </location>
</feature>
<feature type="region of interest" description="Disordered" evidence="1">
    <location>
        <begin position="72"/>
        <end position="165"/>
    </location>
</feature>
<dbReference type="OrthoDB" id="10351485at2759"/>
<feature type="region of interest" description="Disordered" evidence="1">
    <location>
        <begin position="321"/>
        <end position="461"/>
    </location>
</feature>
<feature type="compositionally biased region" description="Polar residues" evidence="1">
    <location>
        <begin position="104"/>
        <end position="132"/>
    </location>
</feature>
<feature type="region of interest" description="Disordered" evidence="1">
    <location>
        <begin position="296"/>
        <end position="315"/>
    </location>
</feature>
<feature type="compositionally biased region" description="Polar residues" evidence="1">
    <location>
        <begin position="791"/>
        <end position="816"/>
    </location>
</feature>
<evidence type="ECO:0000256" key="1">
    <source>
        <dbReference type="SAM" id="MobiDB-lite"/>
    </source>
</evidence>
<feature type="region of interest" description="Disordered" evidence="1">
    <location>
        <begin position="764"/>
        <end position="834"/>
    </location>
</feature>
<keyword evidence="3" id="KW-1185">Reference proteome</keyword>
<reference evidence="2 3" key="1">
    <citation type="journal article" date="2018" name="Mol. Biol. Evol.">
        <title>Broad Genomic Sampling Reveals a Smut Pathogenic Ancestry of the Fungal Clade Ustilaginomycotina.</title>
        <authorList>
            <person name="Kijpornyongpan T."/>
            <person name="Mondo S.J."/>
            <person name="Barry K."/>
            <person name="Sandor L."/>
            <person name="Lee J."/>
            <person name="Lipzen A."/>
            <person name="Pangilinan J."/>
            <person name="LaButti K."/>
            <person name="Hainaut M."/>
            <person name="Henrissat B."/>
            <person name="Grigoriev I.V."/>
            <person name="Spatafora J.W."/>
            <person name="Aime M.C."/>
        </authorList>
    </citation>
    <scope>NUCLEOTIDE SEQUENCE [LARGE SCALE GENOMIC DNA]</scope>
    <source>
        <strain evidence="2 3">MCA 3882</strain>
    </source>
</reference>
<feature type="compositionally biased region" description="Acidic residues" evidence="1">
    <location>
        <begin position="344"/>
        <end position="360"/>
    </location>
</feature>
<feature type="compositionally biased region" description="Polar residues" evidence="1">
    <location>
        <begin position="151"/>
        <end position="161"/>
    </location>
</feature>
<organism evidence="2 3">
    <name type="scientific">Meira miltonrushii</name>
    <dbReference type="NCBI Taxonomy" id="1280837"/>
    <lineage>
        <taxon>Eukaryota</taxon>
        <taxon>Fungi</taxon>
        <taxon>Dikarya</taxon>
        <taxon>Basidiomycota</taxon>
        <taxon>Ustilaginomycotina</taxon>
        <taxon>Exobasidiomycetes</taxon>
        <taxon>Exobasidiales</taxon>
        <taxon>Brachybasidiaceae</taxon>
        <taxon>Meira</taxon>
    </lineage>
</organism>
<feature type="compositionally biased region" description="Polar residues" evidence="1">
    <location>
        <begin position="410"/>
        <end position="421"/>
    </location>
</feature>
<dbReference type="AlphaFoldDB" id="A0A316VLX5"/>
<dbReference type="InParanoid" id="A0A316VLX5"/>
<dbReference type="RefSeq" id="XP_025358390.1">
    <property type="nucleotide sequence ID" value="XM_025498403.1"/>
</dbReference>
<dbReference type="EMBL" id="KZ819602">
    <property type="protein sequence ID" value="PWN38088.1"/>
    <property type="molecule type" value="Genomic_DNA"/>
</dbReference>
<name>A0A316VLX5_9BASI</name>
<dbReference type="Proteomes" id="UP000245771">
    <property type="component" value="Unassembled WGS sequence"/>
</dbReference>
<feature type="compositionally biased region" description="Polar residues" evidence="1">
    <location>
        <begin position="254"/>
        <end position="264"/>
    </location>
</feature>
<proteinExistence type="predicted"/>
<sequence length="834" mass="92783">MVRVKLLCGDRPFQMENASMADAIKAAAKRLNCKEEEVTLKFKEDDIVWEIEGEDTYNSAIADGWIIHAEINKGKQPRKRRRSSGESDHSAASAPITAPAKRIAQTSTPAQTVRTPPGSPSNRAIGTQSRSPASRPINSRPEVQPVRSRTMPLSTQDQMRSSGRAWSDKDKAFLWKKLTEQLRDSPSSGPTYTLEERRDVFNILLQNNAKRFEGRTALVLEGRIQKRVFEMRKAKQRIPADIEALFPRSRLTKARSTSQPSTNRPRSEGQIPKLASAMQRRASNDIAWMQARVNSERLSAPSTSTTSAQHARRRYENDAIRVEALDIPGPSRRRGGLDSLSLTDEPDNDSDVQEFEDDGETGMSDGQSIIEADVYHGSDPSASRQNSRDSFGEVAAADSQRDAEPILDTTRVQSPSTHGTISNDSLFASGSLSSSSYEPTNGSSVKAEYEISPLTPPETPRDIEMRAEAGKSRSTSLAPSVKLEDINVSQVSDMPPSVIASVRADDVRKEVTSALDTILPNISPNSQIKVWAEKLHRKLSALCFVGDPTDNTRFNASEAAYCLSAALDELFRYSYVRSQSVHERRLFIVAIAMLFEALHAKLYFLTGFEVLLCKFFHQILFEGPPNSMRFSAQLIASCSLLIHPFVYDSILDGIFVQPWSKKNCSAQQTTKLSPSETEQVFIRMAELIEGLNVATIAVQQRAASRALAERRTKPIRFSFRSWKRVFEETRCDSNATWRIPPLLQDVRQGMEKWNRLPIALTTRIVTQPESHSSASTSRDSSDVRRAAPVHSSGTDQPPSLHTSPARNTRSNQQSQLFLGLPDFSQSFSHEQSQG</sequence>
<feature type="compositionally biased region" description="Polar residues" evidence="1">
    <location>
        <begin position="823"/>
        <end position="834"/>
    </location>
</feature>
<dbReference type="GeneID" id="37020184"/>
<evidence type="ECO:0000313" key="3">
    <source>
        <dbReference type="Proteomes" id="UP000245771"/>
    </source>
</evidence>
<feature type="compositionally biased region" description="Low complexity" evidence="1">
    <location>
        <begin position="422"/>
        <end position="436"/>
    </location>
</feature>